<accession>A0A177F1X7</accession>
<keyword evidence="2" id="KW-1185">Reference proteome</keyword>
<dbReference type="RefSeq" id="XP_022509161.1">
    <property type="nucleotide sequence ID" value="XM_022658570.1"/>
</dbReference>
<evidence type="ECO:0000313" key="1">
    <source>
        <dbReference type="EMBL" id="OAG37209.1"/>
    </source>
</evidence>
<evidence type="ECO:0000313" key="2">
    <source>
        <dbReference type="Proteomes" id="UP000077002"/>
    </source>
</evidence>
<dbReference type="OrthoDB" id="4367324at2759"/>
<dbReference type="GeneID" id="34603770"/>
<organism evidence="1 2">
    <name type="scientific">Fonsecaea monophora</name>
    <dbReference type="NCBI Taxonomy" id="254056"/>
    <lineage>
        <taxon>Eukaryota</taxon>
        <taxon>Fungi</taxon>
        <taxon>Dikarya</taxon>
        <taxon>Ascomycota</taxon>
        <taxon>Pezizomycotina</taxon>
        <taxon>Eurotiomycetes</taxon>
        <taxon>Chaetothyriomycetidae</taxon>
        <taxon>Chaetothyriales</taxon>
        <taxon>Herpotrichiellaceae</taxon>
        <taxon>Fonsecaea</taxon>
    </lineage>
</organism>
<protein>
    <submittedName>
        <fullName evidence="1">Uncharacterized protein</fullName>
    </submittedName>
</protein>
<gene>
    <name evidence="1" type="ORF">AYO21_08627</name>
</gene>
<name>A0A177F1X7_9EURO</name>
<dbReference type="EMBL" id="LVKK01000076">
    <property type="protein sequence ID" value="OAG37209.1"/>
    <property type="molecule type" value="Genomic_DNA"/>
</dbReference>
<comment type="caution">
    <text evidence="1">The sequence shown here is derived from an EMBL/GenBank/DDBJ whole genome shotgun (WGS) entry which is preliminary data.</text>
</comment>
<dbReference type="Proteomes" id="UP000077002">
    <property type="component" value="Unassembled WGS sequence"/>
</dbReference>
<reference evidence="1 2" key="1">
    <citation type="submission" date="2016-03" db="EMBL/GenBank/DDBJ databases">
        <title>Draft genome sequence of the Fonsecaea monophora CBS 269.37.</title>
        <authorList>
            <person name="Bombassaro A."/>
            <person name="Vinicius W.A."/>
            <person name="De Hoog S."/>
            <person name="Sun J."/>
            <person name="Souza E.M."/>
            <person name="Raittz R.T."/>
            <person name="Costa F."/>
            <person name="Leao A.C."/>
            <person name="Tadra-Sfeir M.Z."/>
            <person name="Baura V."/>
            <person name="Balsanelli E."/>
            <person name="Pedrosa F.O."/>
            <person name="Moreno L.F."/>
            <person name="Steffens M.B."/>
            <person name="Xi L."/>
            <person name="Bocca A.L."/>
            <person name="Felipe M.S."/>
            <person name="Teixeira M."/>
            <person name="Telles Filho F.Q."/>
            <person name="Azevedo C.M."/>
            <person name="Gomes R."/>
            <person name="Vicente V.A."/>
        </authorList>
    </citation>
    <scope>NUCLEOTIDE SEQUENCE [LARGE SCALE GENOMIC DNA]</scope>
    <source>
        <strain evidence="1 2">CBS 269.37</strain>
    </source>
</reference>
<sequence>MVTLEEFLDRKNPDIDSSNILSGPNTVSIHYSNLGGVEEWGEFNYTTLRNLYGEILDRTLLSPPDNQIPTELEAEIWDERQFELLFSQYMLTPVRYALQQAYDYCDKSWECNPPGEFFAPIDPGAGGRAKRPKDSDDPRFRPDWSCVRMARLHQLIFIFHHFTRNKTAYHFQRERTISIYVDLEDVTFHSMVIDEFLHAHVLTCGISPECWTVKALEGLGC</sequence>
<dbReference type="AlphaFoldDB" id="A0A177F1X7"/>
<proteinExistence type="predicted"/>